<evidence type="ECO:0000313" key="2">
    <source>
        <dbReference type="Proteomes" id="UP000239007"/>
    </source>
</evidence>
<evidence type="ECO:0000313" key="1">
    <source>
        <dbReference type="EMBL" id="PQJ55112.1"/>
    </source>
</evidence>
<proteinExistence type="predicted"/>
<dbReference type="SUPFAM" id="SSF75011">
    <property type="entry name" value="3-carboxy-cis,cis-mucoante lactonizing enzyme"/>
    <property type="match status" value="1"/>
</dbReference>
<keyword evidence="2" id="KW-1185">Reference proteome</keyword>
<evidence type="ECO:0008006" key="3">
    <source>
        <dbReference type="Google" id="ProtNLM"/>
    </source>
</evidence>
<sequence length="381" mass="41926">MQRNSWLLIIAVAISALIITVSTNETSSSDDNAALNSKIMLQGKWITETNGQAMLDPQTSGLKHWRGKLLSISDASADSSQQKQLHVIDPSSAVLDPTIMQITMSDAVQQGCFADYLTDKPDYEALAVNPTNDSEIIIVTEDATRGIGLSKECMQRFTNSGSTNYPSLLVRLLVKDKNTVEISNVRPLQFAADFNVGNFPNDGIEGLAFGQNNQLYLALEKDQQKQARIFSVQIGQDFWSTDDFAPVADPELLLPKFDSGNHPLNGMDYLAVNGKAGFLIAAARNDSKLWIIDLAKQQPTKVIELGFLAPTNVSDGSCNVWDEMDNASLEGLGIIGDTIWMVNDPWKRNYMKNVICPSNEAKFKAMSPLLFSMPVAKQWLN</sequence>
<dbReference type="Proteomes" id="UP000239007">
    <property type="component" value="Unassembled WGS sequence"/>
</dbReference>
<comment type="caution">
    <text evidence="1">The sequence shown here is derived from an EMBL/GenBank/DDBJ whole genome shotgun (WGS) entry which is preliminary data.</text>
</comment>
<gene>
    <name evidence="1" type="ORF">BTO11_02005</name>
</gene>
<reference evidence="1 2" key="1">
    <citation type="submission" date="2016-12" db="EMBL/GenBank/DDBJ databases">
        <title>Diversity of luminous bacteria.</title>
        <authorList>
            <person name="Yoshizawa S."/>
            <person name="Kogure K."/>
        </authorList>
    </citation>
    <scope>NUCLEOTIDE SEQUENCE [LARGE SCALE GENOMIC DNA]</scope>
    <source>
        <strain evidence="1 2">SA4-48</strain>
    </source>
</reference>
<organism evidence="1 2">
    <name type="scientific">Psychrosphaera saromensis</name>
    <dbReference type="NCBI Taxonomy" id="716813"/>
    <lineage>
        <taxon>Bacteria</taxon>
        <taxon>Pseudomonadati</taxon>
        <taxon>Pseudomonadota</taxon>
        <taxon>Gammaproteobacteria</taxon>
        <taxon>Alteromonadales</taxon>
        <taxon>Pseudoalteromonadaceae</taxon>
        <taxon>Psychrosphaera</taxon>
    </lineage>
</organism>
<accession>A0A2S7V034</accession>
<protein>
    <recommendedName>
        <fullName evidence="3">Phytase-like domain-containing protein</fullName>
    </recommendedName>
</protein>
<name>A0A2S7V034_9GAMM</name>
<dbReference type="AlphaFoldDB" id="A0A2S7V034"/>
<dbReference type="EMBL" id="MSCH01000003">
    <property type="protein sequence ID" value="PQJ55112.1"/>
    <property type="molecule type" value="Genomic_DNA"/>
</dbReference>